<dbReference type="PANTHER" id="PTHR22706">
    <property type="entry name" value="ASSEMBLY FACTOR FOR SPINDLE MICROTUBULES"/>
    <property type="match status" value="1"/>
</dbReference>
<keyword evidence="4" id="KW-0112">Calmodulin-binding</keyword>
<dbReference type="PROSITE" id="PS50096">
    <property type="entry name" value="IQ"/>
    <property type="match status" value="6"/>
</dbReference>
<dbReference type="GO" id="GO:0005737">
    <property type="term" value="C:cytoplasm"/>
    <property type="evidence" value="ECO:0007669"/>
    <property type="project" value="UniProtKB-SubCell"/>
</dbReference>
<evidence type="ECO:0000313" key="7">
    <source>
        <dbReference type="Proteomes" id="UP000722791"/>
    </source>
</evidence>
<sequence length="882" mass="91965">NKKAFVNKRCNLCIFKRYRYGKHQTVVVATSKEHGAMVSEPSAVLRTSVWIPRPGKAADLSTEEKRKQSVAAVWRGFYSRWEGPAAETIQKWWRGHAARRFVQALRHGRLLVNGAPEHVEETAAVVIQRYWRGFLDRQKAAELHKAVVDIQRWWKGYRARKEWPRLRLRWRARNYDAATIQRWVRGHLARKRVRRMREEGLQQQQQQREQGSASAERLQNHGSMCSAAVAAGGAGESLREAAATVIQAHWKGRQARKRRAWLQREAAKRKRYEKRLAAAKVIQSYFRGWYVRKAIARLRVGGPLQPGSLAGGVVAAPGIAGDVQTTVLVPYGYYDDDDEDDDGTGGQCFQRPVPHGHPTPPPMPRAVAPPAVRMHMVRGGGGTTGGAQGVRGRAWQNAAASKGASTRTPAVAAAAATTTAGAVTVAPGTRTAPPCTANATTTTTSVNVRPASQLRSMPPPPPSPAHSSLRPSPVSIAAQSGVRRIVGPPRPLMPAGSALASIRAVRAAAGAGTSSESASHPQQQCAVQLSGIDDRKVRPAVQNPPPPSASSTPGPLRAPPGTSSGKLPPPPPSDKSAITAAPSPGPLRSAGVSSGGAVHATVSQPPPSPVTPPRGPQQRSRPVVGGGHGRSGTVGRTVSYGTKPATAPVPLGRALSLSSSGGGGGGGGVGGAVSSTVWNLGELRVRPPATEGSDGALTDSPISPRMRPFGAAAAAAAAGSGVTSSAFQTSHTTPRAGAAPAPLSTSCTSISNASPQPSRSDLMRASAPEPLRATISAEGKDARAAVPSATVRRRAWDSEGAAPTFAAAAATAAVSAAAEPQTPGRRTSGSVTTATTAHDAASNPLHDQVMRANRGGRVVNGAVSRAAAASAAAAPQRRQGAR</sequence>
<dbReference type="Proteomes" id="UP000722791">
    <property type="component" value="Unassembled WGS sequence"/>
</dbReference>
<dbReference type="PANTHER" id="PTHR22706:SF1">
    <property type="entry name" value="ASSEMBLY FACTOR FOR SPINDLE MICROTUBULES"/>
    <property type="match status" value="1"/>
</dbReference>
<keyword evidence="2" id="KW-0963">Cytoplasm</keyword>
<dbReference type="InterPro" id="IPR000048">
    <property type="entry name" value="IQ_motif_EF-hand-BS"/>
</dbReference>
<proteinExistence type="predicted"/>
<evidence type="ECO:0000256" key="1">
    <source>
        <dbReference type="ARBA" id="ARBA00004496"/>
    </source>
</evidence>
<evidence type="ECO:0000313" key="6">
    <source>
        <dbReference type="EMBL" id="GIM04474.1"/>
    </source>
</evidence>
<feature type="compositionally biased region" description="Low complexity" evidence="5">
    <location>
        <begin position="201"/>
        <end position="210"/>
    </location>
</feature>
<organism evidence="6 7">
    <name type="scientific">Volvox reticuliferus</name>
    <dbReference type="NCBI Taxonomy" id="1737510"/>
    <lineage>
        <taxon>Eukaryota</taxon>
        <taxon>Viridiplantae</taxon>
        <taxon>Chlorophyta</taxon>
        <taxon>core chlorophytes</taxon>
        <taxon>Chlorophyceae</taxon>
        <taxon>CS clade</taxon>
        <taxon>Chlamydomonadales</taxon>
        <taxon>Volvocaceae</taxon>
        <taxon>Volvox</taxon>
    </lineage>
</organism>
<dbReference type="Pfam" id="PF00612">
    <property type="entry name" value="IQ"/>
    <property type="match status" value="6"/>
</dbReference>
<dbReference type="GO" id="GO:0005516">
    <property type="term" value="F:calmodulin binding"/>
    <property type="evidence" value="ECO:0007669"/>
    <property type="project" value="UniProtKB-KW"/>
</dbReference>
<gene>
    <name evidence="6" type="ORF">Vretimale_9047</name>
</gene>
<feature type="region of interest" description="Disordered" evidence="5">
    <location>
        <begin position="195"/>
        <end position="217"/>
    </location>
</feature>
<dbReference type="Gene3D" id="1.20.5.190">
    <property type="match status" value="2"/>
</dbReference>
<feature type="compositionally biased region" description="Polar residues" evidence="5">
    <location>
        <begin position="721"/>
        <end position="733"/>
    </location>
</feature>
<name>A0A8J4LPY6_9CHLO</name>
<dbReference type="GO" id="GO:0000278">
    <property type="term" value="P:mitotic cell cycle"/>
    <property type="evidence" value="ECO:0007669"/>
    <property type="project" value="TreeGrafter"/>
</dbReference>
<dbReference type="GO" id="GO:0007051">
    <property type="term" value="P:spindle organization"/>
    <property type="evidence" value="ECO:0007669"/>
    <property type="project" value="TreeGrafter"/>
</dbReference>
<feature type="region of interest" description="Disordered" evidence="5">
    <location>
        <begin position="537"/>
        <end position="789"/>
    </location>
</feature>
<dbReference type="SUPFAM" id="SSF52540">
    <property type="entry name" value="P-loop containing nucleoside triphosphate hydrolases"/>
    <property type="match status" value="2"/>
</dbReference>
<feature type="compositionally biased region" description="Polar residues" evidence="5">
    <location>
        <begin position="824"/>
        <end position="836"/>
    </location>
</feature>
<evidence type="ECO:0000256" key="3">
    <source>
        <dbReference type="ARBA" id="ARBA00022737"/>
    </source>
</evidence>
<feature type="region of interest" description="Disordered" evidence="5">
    <location>
        <begin position="431"/>
        <end position="472"/>
    </location>
</feature>
<evidence type="ECO:0000256" key="4">
    <source>
        <dbReference type="ARBA" id="ARBA00022860"/>
    </source>
</evidence>
<comment type="caution">
    <text evidence="6">The sequence shown here is derived from an EMBL/GenBank/DDBJ whole genome shotgun (WGS) entry which is preliminary data.</text>
</comment>
<feature type="compositionally biased region" description="Low complexity" evidence="5">
    <location>
        <begin position="431"/>
        <end position="456"/>
    </location>
</feature>
<dbReference type="EMBL" id="BNCQ01000016">
    <property type="protein sequence ID" value="GIM04474.1"/>
    <property type="molecule type" value="Genomic_DNA"/>
</dbReference>
<keyword evidence="3" id="KW-0677">Repeat</keyword>
<feature type="compositionally biased region" description="Polar residues" evidence="5">
    <location>
        <begin position="743"/>
        <end position="759"/>
    </location>
</feature>
<comment type="subcellular location">
    <subcellularLocation>
        <location evidence="1">Cytoplasm</location>
    </subcellularLocation>
</comment>
<accession>A0A8J4LPY6</accession>
<protein>
    <submittedName>
        <fullName evidence="6">Uncharacterized protein</fullName>
    </submittedName>
</protein>
<feature type="non-terminal residue" evidence="6">
    <location>
        <position position="882"/>
    </location>
</feature>
<dbReference type="CDD" id="cd23767">
    <property type="entry name" value="IQCD"/>
    <property type="match status" value="3"/>
</dbReference>
<dbReference type="AlphaFoldDB" id="A0A8J4LPY6"/>
<evidence type="ECO:0000256" key="5">
    <source>
        <dbReference type="SAM" id="MobiDB-lite"/>
    </source>
</evidence>
<evidence type="ECO:0000256" key="2">
    <source>
        <dbReference type="ARBA" id="ARBA00022490"/>
    </source>
</evidence>
<dbReference type="SMART" id="SM00015">
    <property type="entry name" value="IQ"/>
    <property type="match status" value="6"/>
</dbReference>
<dbReference type="GO" id="GO:0051295">
    <property type="term" value="P:establishment of meiotic spindle localization"/>
    <property type="evidence" value="ECO:0007669"/>
    <property type="project" value="TreeGrafter"/>
</dbReference>
<dbReference type="InterPro" id="IPR051185">
    <property type="entry name" value="ASPM"/>
</dbReference>
<feature type="region of interest" description="Disordered" evidence="5">
    <location>
        <begin position="815"/>
        <end position="847"/>
    </location>
</feature>
<reference evidence="6" key="1">
    <citation type="journal article" date="2021" name="Proc. Natl. Acad. Sci. U.S.A.">
        <title>Three genomes in the algal genus Volvox reveal the fate of a haploid sex-determining region after a transition to homothallism.</title>
        <authorList>
            <person name="Yamamoto K."/>
            <person name="Hamaji T."/>
            <person name="Kawai-Toyooka H."/>
            <person name="Matsuzaki R."/>
            <person name="Takahashi F."/>
            <person name="Nishimura Y."/>
            <person name="Kawachi M."/>
            <person name="Noguchi H."/>
            <person name="Minakuchi Y."/>
            <person name="Umen J.G."/>
            <person name="Toyoda A."/>
            <person name="Nozaki H."/>
        </authorList>
    </citation>
    <scope>NUCLEOTIDE SEQUENCE</scope>
    <source>
        <strain evidence="6">NIES-3785</strain>
    </source>
</reference>
<feature type="compositionally biased region" description="Pro residues" evidence="5">
    <location>
        <begin position="604"/>
        <end position="615"/>
    </location>
</feature>
<dbReference type="InterPro" id="IPR027417">
    <property type="entry name" value="P-loop_NTPase"/>
</dbReference>
<dbReference type="GO" id="GO:0000922">
    <property type="term" value="C:spindle pole"/>
    <property type="evidence" value="ECO:0007669"/>
    <property type="project" value="TreeGrafter"/>
</dbReference>
<feature type="compositionally biased region" description="Gly residues" evidence="5">
    <location>
        <begin position="660"/>
        <end position="671"/>
    </location>
</feature>